<dbReference type="GO" id="GO:0006568">
    <property type="term" value="P:L-tryptophan metabolic process"/>
    <property type="evidence" value="ECO:0007669"/>
    <property type="project" value="UniProtKB-ARBA"/>
</dbReference>
<comment type="caution">
    <text evidence="3">The sequence shown here is derived from an EMBL/GenBank/DDBJ whole genome shotgun (WGS) entry which is preliminary data.</text>
</comment>
<dbReference type="GO" id="GO:0020037">
    <property type="term" value="F:heme binding"/>
    <property type="evidence" value="ECO:0007669"/>
    <property type="project" value="InterPro"/>
</dbReference>
<proteinExistence type="predicted"/>
<dbReference type="AlphaFoldDB" id="M5C9K5"/>
<gene>
    <name evidence="3" type="ORF">BN14_10141</name>
</gene>
<keyword evidence="2" id="KW-0408">Iron</keyword>
<dbReference type="Proteomes" id="UP000012065">
    <property type="component" value="Unassembled WGS sequence"/>
</dbReference>
<dbReference type="InterPro" id="IPR000898">
    <property type="entry name" value="Indolamine_dOase"/>
</dbReference>
<evidence type="ECO:0000256" key="2">
    <source>
        <dbReference type="ARBA" id="ARBA00023004"/>
    </source>
</evidence>
<protein>
    <submittedName>
        <fullName evidence="3">Uncharacterized protein</fullName>
    </submittedName>
</protein>
<dbReference type="Pfam" id="PF01231">
    <property type="entry name" value="IDO"/>
    <property type="match status" value="1"/>
</dbReference>
<reference evidence="3 4" key="1">
    <citation type="journal article" date="2013" name="J. Biotechnol.">
        <title>Establishment and interpretation of the genome sequence of the phytopathogenic fungus Rhizoctonia solani AG1-IB isolate 7/3/14.</title>
        <authorList>
            <person name="Wibberg D.W."/>
            <person name="Jelonek L.J."/>
            <person name="Rupp O.R."/>
            <person name="Hennig M.H."/>
            <person name="Eikmeyer F.E."/>
            <person name="Goesmann A.G."/>
            <person name="Hartmann A.H."/>
            <person name="Borriss R.B."/>
            <person name="Grosch R.G."/>
            <person name="Puehler A.P."/>
            <person name="Schlueter A.S."/>
        </authorList>
    </citation>
    <scope>NUCLEOTIDE SEQUENCE [LARGE SCALE GENOMIC DNA]</scope>
    <source>
        <strain evidence="4">AG1-IB / isolate 7/3/14</strain>
    </source>
</reference>
<dbReference type="GO" id="GO:0016702">
    <property type="term" value="F:oxidoreductase activity, acting on single donors with incorporation of molecular oxygen, incorporation of two atoms of oxygen"/>
    <property type="evidence" value="ECO:0007669"/>
    <property type="project" value="UniProtKB-ARBA"/>
</dbReference>
<dbReference type="HOGENOM" id="CLU_2086441_0_0_1"/>
<evidence type="ECO:0000256" key="1">
    <source>
        <dbReference type="ARBA" id="ARBA00022723"/>
    </source>
</evidence>
<evidence type="ECO:0000313" key="3">
    <source>
        <dbReference type="EMBL" id="CCO36019.1"/>
    </source>
</evidence>
<dbReference type="EMBL" id="CAOJ01015417">
    <property type="protein sequence ID" value="CCO36019.1"/>
    <property type="molecule type" value="Genomic_DNA"/>
</dbReference>
<dbReference type="GO" id="GO:0046872">
    <property type="term" value="F:metal ion binding"/>
    <property type="evidence" value="ECO:0007669"/>
    <property type="project" value="UniProtKB-KW"/>
</dbReference>
<keyword evidence="1" id="KW-0479">Metal-binding</keyword>
<evidence type="ECO:0000313" key="4">
    <source>
        <dbReference type="Proteomes" id="UP000012065"/>
    </source>
</evidence>
<organism evidence="3 4">
    <name type="scientific">Thanatephorus cucumeris (strain AG1-IB / isolate 7/3/14)</name>
    <name type="common">Lettuce bottom rot fungus</name>
    <name type="synonym">Rhizoctonia solani</name>
    <dbReference type="NCBI Taxonomy" id="1108050"/>
    <lineage>
        <taxon>Eukaryota</taxon>
        <taxon>Fungi</taxon>
        <taxon>Dikarya</taxon>
        <taxon>Basidiomycota</taxon>
        <taxon>Agaricomycotina</taxon>
        <taxon>Agaricomycetes</taxon>
        <taxon>Cantharellales</taxon>
        <taxon>Ceratobasidiaceae</taxon>
        <taxon>Rhizoctonia</taxon>
        <taxon>Rhizoctonia solani AG-1</taxon>
    </lineage>
</organism>
<accession>M5C9K5</accession>
<name>M5C9K5_THACB</name>
<sequence>MTLALAPTHFLDLPHHVQPGPVLNGVLPDTSTVAAHDFDVDVNTGFMPTETPLMRIPRQVSADMQAWEDLLSEGLALNMKLGDQLAQYGPEETIKNQSWRLKIRSVSSGRALGIESS</sequence>